<evidence type="ECO:0008006" key="4">
    <source>
        <dbReference type="Google" id="ProtNLM"/>
    </source>
</evidence>
<protein>
    <recommendedName>
        <fullName evidence="4">HD domain-containing protein</fullName>
    </recommendedName>
</protein>
<evidence type="ECO:0000313" key="2">
    <source>
        <dbReference type="EMBL" id="KAK3608767.1"/>
    </source>
</evidence>
<dbReference type="GO" id="GO:0003690">
    <property type="term" value="F:double-stranded DNA binding"/>
    <property type="evidence" value="ECO:0007669"/>
    <property type="project" value="InterPro"/>
</dbReference>
<dbReference type="InterPro" id="IPR009951">
    <property type="entry name" value="Host-nuc_inhib_Gam"/>
</dbReference>
<dbReference type="Pfam" id="PF07352">
    <property type="entry name" value="Phage_Mu_Gam"/>
    <property type="match status" value="1"/>
</dbReference>
<keyword evidence="3" id="KW-1185">Reference proteome</keyword>
<feature type="coiled-coil region" evidence="1">
    <location>
        <begin position="176"/>
        <end position="214"/>
    </location>
</feature>
<dbReference type="EMBL" id="JAEAOA010000469">
    <property type="protein sequence ID" value="KAK3608767.1"/>
    <property type="molecule type" value="Genomic_DNA"/>
</dbReference>
<gene>
    <name evidence="2" type="ORF">CHS0354_006808</name>
</gene>
<dbReference type="GO" id="GO:0042262">
    <property type="term" value="P:DNA protection"/>
    <property type="evidence" value="ECO:0007669"/>
    <property type="project" value="InterPro"/>
</dbReference>
<dbReference type="SUPFAM" id="SSF161266">
    <property type="entry name" value="Gam-like"/>
    <property type="match status" value="1"/>
</dbReference>
<keyword evidence="1" id="KW-0175">Coiled coil</keyword>
<dbReference type="AlphaFoldDB" id="A0AAE0TE87"/>
<name>A0AAE0TE87_9BIVA</name>
<accession>A0AAE0TE87</accession>
<sequence length="326" mass="37148">MPKNKALPIITPYGPQVPDIYALRPCDIDTRKILDWMEKTKRFNGHSPVSLLYHTVLVMRYTAELGRWFVRGNPEHPWIKTAGVHDLHECFTGDILTPVKNTEIKALERDVFEQLMIHYGISDALVAPELPDIVKKADVLALNYEVSERQKMTRRKAVPVLAPANDREMTEILGIYAETASRLKKLEAECELKIKEIREKYADETAALKNTAEAAFKRVQLWAERSPGRFETRKSADTVYGRIGFRTGTPKIKPRRGFTFASALELVKLHLPGFVRTSEELNKELLLMKADELGADKLSEVGLEAVQEETFYIELKSEKELTAPNR</sequence>
<dbReference type="Gene3D" id="1.10.3210.10">
    <property type="entry name" value="Hypothetical protein af1432"/>
    <property type="match status" value="1"/>
</dbReference>
<comment type="caution">
    <text evidence="2">The sequence shown here is derived from an EMBL/GenBank/DDBJ whole genome shotgun (WGS) entry which is preliminary data.</text>
</comment>
<organism evidence="2 3">
    <name type="scientific">Potamilus streckersoni</name>
    <dbReference type="NCBI Taxonomy" id="2493646"/>
    <lineage>
        <taxon>Eukaryota</taxon>
        <taxon>Metazoa</taxon>
        <taxon>Spiralia</taxon>
        <taxon>Lophotrochozoa</taxon>
        <taxon>Mollusca</taxon>
        <taxon>Bivalvia</taxon>
        <taxon>Autobranchia</taxon>
        <taxon>Heteroconchia</taxon>
        <taxon>Palaeoheterodonta</taxon>
        <taxon>Unionida</taxon>
        <taxon>Unionoidea</taxon>
        <taxon>Unionidae</taxon>
        <taxon>Ambleminae</taxon>
        <taxon>Lampsilini</taxon>
        <taxon>Potamilus</taxon>
    </lineage>
</organism>
<dbReference type="Proteomes" id="UP001195483">
    <property type="component" value="Unassembled WGS sequence"/>
</dbReference>
<reference evidence="2" key="3">
    <citation type="submission" date="2023-05" db="EMBL/GenBank/DDBJ databases">
        <authorList>
            <person name="Smith C.H."/>
        </authorList>
    </citation>
    <scope>NUCLEOTIDE SEQUENCE</scope>
    <source>
        <strain evidence="2">CHS0354</strain>
        <tissue evidence="2">Mantle</tissue>
    </source>
</reference>
<reference evidence="2" key="2">
    <citation type="journal article" date="2021" name="Genome Biol. Evol.">
        <title>Developing a high-quality reference genome for a parasitic bivalve with doubly uniparental inheritance (Bivalvia: Unionida).</title>
        <authorList>
            <person name="Smith C.H."/>
        </authorList>
    </citation>
    <scope>NUCLEOTIDE SEQUENCE</scope>
    <source>
        <strain evidence="2">CHS0354</strain>
        <tissue evidence="2">Mantle</tissue>
    </source>
</reference>
<evidence type="ECO:0000256" key="1">
    <source>
        <dbReference type="SAM" id="Coils"/>
    </source>
</evidence>
<proteinExistence type="predicted"/>
<dbReference type="SUPFAM" id="SSF109604">
    <property type="entry name" value="HD-domain/PDEase-like"/>
    <property type="match status" value="1"/>
</dbReference>
<evidence type="ECO:0000313" key="3">
    <source>
        <dbReference type="Proteomes" id="UP001195483"/>
    </source>
</evidence>
<reference evidence="2" key="1">
    <citation type="journal article" date="2021" name="Genome Biol. Evol.">
        <title>A High-Quality Reference Genome for a Parasitic Bivalve with Doubly Uniparental Inheritance (Bivalvia: Unionida).</title>
        <authorList>
            <person name="Smith C.H."/>
        </authorList>
    </citation>
    <scope>NUCLEOTIDE SEQUENCE</scope>
    <source>
        <strain evidence="2">CHS0354</strain>
    </source>
</reference>